<keyword evidence="1" id="KW-0175">Coiled coil</keyword>
<dbReference type="RefSeq" id="WP_188404283.1">
    <property type="nucleotide sequence ID" value="NZ_BMCE01000004.1"/>
</dbReference>
<evidence type="ECO:0000313" key="2">
    <source>
        <dbReference type="EMBL" id="MBN3544118.1"/>
    </source>
</evidence>
<evidence type="ECO:0000313" key="3">
    <source>
        <dbReference type="Proteomes" id="UP001319060"/>
    </source>
</evidence>
<accession>A0ABS2Z7W2</accession>
<sequence>MKKIVFIALSIVVSVILTGCNMSLALGGQKINSTPEIHEHAKQIHKTLNNSIENLSVKEIQDLQKKLKDLEENDELTKGDNILISESKMALEKAYSDKEQGFSVGQDLDDMLDSLEKSINKIKP</sequence>
<dbReference type="EMBL" id="JAFHKS010000040">
    <property type="protein sequence ID" value="MBN3544118.1"/>
    <property type="molecule type" value="Genomic_DNA"/>
</dbReference>
<dbReference type="Proteomes" id="UP001319060">
    <property type="component" value="Unassembled WGS sequence"/>
</dbReference>
<protein>
    <recommendedName>
        <fullName evidence="4">Lipoprotein</fullName>
    </recommendedName>
</protein>
<gene>
    <name evidence="2" type="ORF">JYA64_02285</name>
</gene>
<keyword evidence="3" id="KW-1185">Reference proteome</keyword>
<evidence type="ECO:0000256" key="1">
    <source>
        <dbReference type="SAM" id="Coils"/>
    </source>
</evidence>
<organism evidence="2 3">
    <name type="scientific">Fictibacillus barbaricus</name>
    <dbReference type="NCBI Taxonomy" id="182136"/>
    <lineage>
        <taxon>Bacteria</taxon>
        <taxon>Bacillati</taxon>
        <taxon>Bacillota</taxon>
        <taxon>Bacilli</taxon>
        <taxon>Bacillales</taxon>
        <taxon>Fictibacillaceae</taxon>
        <taxon>Fictibacillus</taxon>
    </lineage>
</organism>
<reference evidence="2 3" key="1">
    <citation type="submission" date="2021-01" db="EMBL/GenBank/DDBJ databases">
        <title>Genome Sequencing of Type Strains.</title>
        <authorList>
            <person name="Lemaire J.F."/>
            <person name="Inderbitzin P."/>
            <person name="Collins S.B."/>
            <person name="Wespe N."/>
            <person name="Knight-Connoni V."/>
        </authorList>
    </citation>
    <scope>NUCLEOTIDE SEQUENCE [LARGE SCALE GENOMIC DNA]</scope>
    <source>
        <strain evidence="2 3">DSM 14730</strain>
    </source>
</reference>
<proteinExistence type="predicted"/>
<dbReference type="PROSITE" id="PS51257">
    <property type="entry name" value="PROKAR_LIPOPROTEIN"/>
    <property type="match status" value="1"/>
</dbReference>
<comment type="caution">
    <text evidence="2">The sequence shown here is derived from an EMBL/GenBank/DDBJ whole genome shotgun (WGS) entry which is preliminary data.</text>
</comment>
<feature type="coiled-coil region" evidence="1">
    <location>
        <begin position="53"/>
        <end position="80"/>
    </location>
</feature>
<evidence type="ECO:0008006" key="4">
    <source>
        <dbReference type="Google" id="ProtNLM"/>
    </source>
</evidence>
<name>A0ABS2Z7W2_9BACL</name>